<accession>A0A9W8M036</accession>
<dbReference type="AlphaFoldDB" id="A0A9W8M036"/>
<dbReference type="SUPFAM" id="SSF50729">
    <property type="entry name" value="PH domain-like"/>
    <property type="match status" value="1"/>
</dbReference>
<dbReference type="CDD" id="cd00160">
    <property type="entry name" value="RhoGEF"/>
    <property type="match status" value="1"/>
</dbReference>
<reference evidence="3" key="1">
    <citation type="submission" date="2022-07" db="EMBL/GenBank/DDBJ databases">
        <title>Phylogenomic reconstructions and comparative analyses of Kickxellomycotina fungi.</title>
        <authorList>
            <person name="Reynolds N.K."/>
            <person name="Stajich J.E."/>
            <person name="Barry K."/>
            <person name="Grigoriev I.V."/>
            <person name="Crous P."/>
            <person name="Smith M.E."/>
        </authorList>
    </citation>
    <scope>NUCLEOTIDE SEQUENCE</scope>
    <source>
        <strain evidence="3">NRRL 1566</strain>
    </source>
</reference>
<feature type="compositionally biased region" description="Low complexity" evidence="1">
    <location>
        <begin position="494"/>
        <end position="503"/>
    </location>
</feature>
<protein>
    <recommendedName>
        <fullName evidence="2">DH domain-containing protein</fullName>
    </recommendedName>
</protein>
<dbReference type="PANTHER" id="PTHR45834:SF3">
    <property type="entry name" value="RHO GUANINE NUCLEOTIDE EXCHANGE FACTOR 3, ISOFORM L"/>
    <property type="match status" value="1"/>
</dbReference>
<dbReference type="Gene3D" id="2.30.29.30">
    <property type="entry name" value="Pleckstrin-homology domain (PH domain)/Phosphotyrosine-binding domain (PTB)"/>
    <property type="match status" value="1"/>
</dbReference>
<evidence type="ECO:0000313" key="3">
    <source>
        <dbReference type="EMBL" id="KAJ2850019.1"/>
    </source>
</evidence>
<feature type="region of interest" description="Disordered" evidence="1">
    <location>
        <begin position="574"/>
        <end position="594"/>
    </location>
</feature>
<comment type="caution">
    <text evidence="3">The sequence shown here is derived from an EMBL/GenBank/DDBJ whole genome shotgun (WGS) entry which is preliminary data.</text>
</comment>
<dbReference type="PROSITE" id="PS00741">
    <property type="entry name" value="DH_1"/>
    <property type="match status" value="1"/>
</dbReference>
<evidence type="ECO:0000313" key="4">
    <source>
        <dbReference type="Proteomes" id="UP001139887"/>
    </source>
</evidence>
<name>A0A9W8M036_9FUNG</name>
<dbReference type="SMART" id="SM00325">
    <property type="entry name" value="RhoGEF"/>
    <property type="match status" value="1"/>
</dbReference>
<dbReference type="GO" id="GO:0035556">
    <property type="term" value="P:intracellular signal transduction"/>
    <property type="evidence" value="ECO:0007669"/>
    <property type="project" value="InterPro"/>
</dbReference>
<dbReference type="Pfam" id="PF00621">
    <property type="entry name" value="RhoGEF"/>
    <property type="match status" value="1"/>
</dbReference>
<gene>
    <name evidence="3" type="ORF">IWW36_002204</name>
</gene>
<dbReference type="InterPro" id="IPR053086">
    <property type="entry name" value="RhoGEF_domain"/>
</dbReference>
<dbReference type="Gene3D" id="1.20.900.10">
    <property type="entry name" value="Dbl homology (DH) domain"/>
    <property type="match status" value="1"/>
</dbReference>
<evidence type="ECO:0000259" key="2">
    <source>
        <dbReference type="PROSITE" id="PS50010"/>
    </source>
</evidence>
<feature type="region of interest" description="Disordered" evidence="1">
    <location>
        <begin position="689"/>
        <end position="712"/>
    </location>
</feature>
<dbReference type="InterPro" id="IPR035899">
    <property type="entry name" value="DBL_dom_sf"/>
</dbReference>
<dbReference type="EMBL" id="JANBUW010000047">
    <property type="protein sequence ID" value="KAJ2850019.1"/>
    <property type="molecule type" value="Genomic_DNA"/>
</dbReference>
<feature type="compositionally biased region" description="Low complexity" evidence="1">
    <location>
        <begin position="456"/>
        <end position="478"/>
    </location>
</feature>
<dbReference type="Proteomes" id="UP001139887">
    <property type="component" value="Unassembled WGS sequence"/>
</dbReference>
<dbReference type="InterPro" id="IPR001331">
    <property type="entry name" value="GDS_CDC24_CS"/>
</dbReference>
<feature type="domain" description="DH" evidence="2">
    <location>
        <begin position="114"/>
        <end position="298"/>
    </location>
</feature>
<dbReference type="GO" id="GO:0005085">
    <property type="term" value="F:guanyl-nucleotide exchange factor activity"/>
    <property type="evidence" value="ECO:0007669"/>
    <property type="project" value="InterPro"/>
</dbReference>
<feature type="compositionally biased region" description="Polar residues" evidence="1">
    <location>
        <begin position="703"/>
        <end position="712"/>
    </location>
</feature>
<feature type="region of interest" description="Disordered" evidence="1">
    <location>
        <begin position="439"/>
        <end position="478"/>
    </location>
</feature>
<dbReference type="InterPro" id="IPR000219">
    <property type="entry name" value="DH_dom"/>
</dbReference>
<evidence type="ECO:0000256" key="1">
    <source>
        <dbReference type="SAM" id="MobiDB-lite"/>
    </source>
</evidence>
<dbReference type="InterPro" id="IPR001849">
    <property type="entry name" value="PH_domain"/>
</dbReference>
<dbReference type="PROSITE" id="PS50010">
    <property type="entry name" value="DH_2"/>
    <property type="match status" value="1"/>
</dbReference>
<keyword evidence="4" id="KW-1185">Reference proteome</keyword>
<sequence length="712" mass="80155">MRSRRHLDILSIDRATFERLLQEGLQNPTPTVLLRPAAGHKSESSNRMLYRSDTSLDDVPKRQESCIYTTKLQPVADETTFPHVLLTHSNSSALDSQISEKHAEGKCVEASESKRGYVLHELIDTEQVYVKDLEILVAVFAVSLCKHAGSCSIQAEQMLRPLQVLFSFQYRFLKSLREHNSVVATARLFSAEASSFAVYIDYCGSYHWLCDFLEQLKTDAAWSKFTSDFQQRMAAYSDTRRLGLRDFLIKPVQRICKYPLFLKELIKYTNECTESDTFYELHEALAHLKGVCEGVDQVQQRIDSQRLRHALLSSYSDNLELPLHVVSKLGEIVLSGPLHIAGCNDKGMQAPRPLGCTLFKRFLLILKPKRADILVPQFWFPLHTMQAVDDGLMHSWRLQHVKSGQFMVFQALSIHEKHMWMDALRKAIATATEYVQRRQAKQAGVDQPHKSPLLQSALSNGSTNQSSSSSKPAAEPSALTEAAIAAAAAAVAASPPSTPSRSTSVRHFWNNGNSSNRFTISRPKSTEKQFKKFTSPEILRLRTAEALKHEKTAHEPASPHFRFQIVANQAIALPDNNTSTDNRPSNGSYPSHTTAVDADHHAELDADSDEYGAFSIGSTCHEPARQQTVKHRPDHLYSINSSKHHDYQRSFEDERLDATSGDYSSRFFEALNFSTLKRKATTSHIRPYSEEPSRAAFRHGRSFSANTGSKKY</sequence>
<dbReference type="PANTHER" id="PTHR45834">
    <property type="entry name" value="RHO GUANINE NUCLEOTIDE EXCHANGE FACTOR 9-RELATED"/>
    <property type="match status" value="1"/>
</dbReference>
<feature type="compositionally biased region" description="Polar residues" evidence="1">
    <location>
        <begin position="510"/>
        <end position="523"/>
    </location>
</feature>
<feature type="compositionally biased region" description="Polar residues" evidence="1">
    <location>
        <begin position="575"/>
        <end position="594"/>
    </location>
</feature>
<dbReference type="CDD" id="cd00821">
    <property type="entry name" value="PH"/>
    <property type="match status" value="1"/>
</dbReference>
<proteinExistence type="predicted"/>
<dbReference type="OrthoDB" id="1716625at2759"/>
<organism evidence="3 4">
    <name type="scientific">Coemansia brasiliensis</name>
    <dbReference type="NCBI Taxonomy" id="2650707"/>
    <lineage>
        <taxon>Eukaryota</taxon>
        <taxon>Fungi</taxon>
        <taxon>Fungi incertae sedis</taxon>
        <taxon>Zoopagomycota</taxon>
        <taxon>Kickxellomycotina</taxon>
        <taxon>Kickxellomycetes</taxon>
        <taxon>Kickxellales</taxon>
        <taxon>Kickxellaceae</taxon>
        <taxon>Coemansia</taxon>
    </lineage>
</organism>
<dbReference type="GO" id="GO:0005829">
    <property type="term" value="C:cytosol"/>
    <property type="evidence" value="ECO:0007669"/>
    <property type="project" value="TreeGrafter"/>
</dbReference>
<dbReference type="SUPFAM" id="SSF48065">
    <property type="entry name" value="DBL homology domain (DH-domain)"/>
    <property type="match status" value="1"/>
</dbReference>
<dbReference type="InterPro" id="IPR011993">
    <property type="entry name" value="PH-like_dom_sf"/>
</dbReference>
<feature type="region of interest" description="Disordered" evidence="1">
    <location>
        <begin position="494"/>
        <end position="532"/>
    </location>
</feature>
<dbReference type="SMART" id="SM00233">
    <property type="entry name" value="PH"/>
    <property type="match status" value="1"/>
</dbReference>